<dbReference type="GeneID" id="22109731"/>
<sequence length="173" mass="19857">MITSPLNGGTPKTLEEEVASVESMISDLQYRLKGLKQRQWDVFMLKMLNAFDAKDLDVLLSHPIGKTFLEKIYPSMEIGFKWIDDRFVIWLKPTQVDLMREEFKEITFEDISTLMKHVSMFRAAIGTSSVSFAKLGSGSFVNDATGERIGAQGILHAVQDMYNRFPYKRFHRP</sequence>
<dbReference type="EMBL" id="KM199770">
    <property type="protein sequence ID" value="AIK68395.1"/>
    <property type="molecule type" value="Genomic_DNA"/>
</dbReference>
<dbReference type="KEGG" id="vg:22109731"/>
<protein>
    <submittedName>
        <fullName evidence="1">Uncharacterized protein</fullName>
    </submittedName>
</protein>
<proteinExistence type="predicted"/>
<organism evidence="1 2">
    <name type="scientific">Rhizobium phage vB_RleM_P10VF</name>
    <dbReference type="NCBI Taxonomy" id="1527770"/>
    <lineage>
        <taxon>Viruses</taxon>
        <taxon>Duplodnaviria</taxon>
        <taxon>Heunggongvirae</taxon>
        <taxon>Uroviricota</taxon>
        <taxon>Caudoviricetes</taxon>
        <taxon>Pootjesviridae</taxon>
        <taxon>Innesvirus</taxon>
        <taxon>Innesvirus P10VF</taxon>
    </lineage>
</organism>
<evidence type="ECO:0000313" key="2">
    <source>
        <dbReference type="Proteomes" id="UP000204140"/>
    </source>
</evidence>
<reference evidence="1 2" key="1">
    <citation type="submission" date="2014-07" db="EMBL/GenBank/DDBJ databases">
        <title>Isolation and characterization of Rhizobium leguminosarum phages from western Canadian soils and complete genome sequences of rhizobiophages vB_RleS_L338C and vB_RleM_P10VF.</title>
        <authorList>
            <person name="Restrepo-Cordoba M."/>
            <person name="Halmillawewa A.P."/>
            <person name="Perry B."/>
            <person name="Hynes M.F."/>
            <person name="Yost C.K."/>
        </authorList>
    </citation>
    <scope>NUCLEOTIDE SEQUENCE [LARGE SCALE GENOMIC DNA]</scope>
</reference>
<accession>A0A076YLY8</accession>
<keyword evidence="2" id="KW-1185">Reference proteome</keyword>
<dbReference type="Proteomes" id="UP000204140">
    <property type="component" value="Segment"/>
</dbReference>
<dbReference type="RefSeq" id="YP_009099921.1">
    <property type="nucleotide sequence ID" value="NC_025429.1"/>
</dbReference>
<evidence type="ECO:0000313" key="1">
    <source>
        <dbReference type="EMBL" id="AIK68395.1"/>
    </source>
</evidence>
<gene>
    <name evidence="1" type="ORF">P10VF_182</name>
</gene>
<name>A0A076YLY8_9CAUD</name>